<keyword evidence="4" id="KW-1185">Reference proteome</keyword>
<dbReference type="GO" id="GO:0030288">
    <property type="term" value="C:outer membrane-bounded periplasmic space"/>
    <property type="evidence" value="ECO:0007669"/>
    <property type="project" value="InterPro"/>
</dbReference>
<dbReference type="GO" id="GO:0071555">
    <property type="term" value="P:cell wall organization"/>
    <property type="evidence" value="ECO:0007669"/>
    <property type="project" value="InterPro"/>
</dbReference>
<dbReference type="InterPro" id="IPR008962">
    <property type="entry name" value="PapD-like_sf"/>
</dbReference>
<feature type="domain" description="Pili assembly chaperone N-terminal" evidence="2">
    <location>
        <begin position="32"/>
        <end position="144"/>
    </location>
</feature>
<dbReference type="PROSITE" id="PS51257">
    <property type="entry name" value="PROKAR_LIPOPROTEIN"/>
    <property type="match status" value="1"/>
</dbReference>
<keyword evidence="1" id="KW-0732">Signal</keyword>
<protein>
    <submittedName>
        <fullName evidence="3">Fimbrial chaperone protein</fullName>
    </submittedName>
</protein>
<evidence type="ECO:0000313" key="4">
    <source>
        <dbReference type="Proteomes" id="UP000590524"/>
    </source>
</evidence>
<comment type="caution">
    <text evidence="3">The sequence shown here is derived from an EMBL/GenBank/DDBJ whole genome shotgun (WGS) entry which is preliminary data.</text>
</comment>
<gene>
    <name evidence="3" type="ORF">GGQ90_000946</name>
</gene>
<dbReference type="PANTHER" id="PTHR30251">
    <property type="entry name" value="PILUS ASSEMBLY CHAPERONE"/>
    <property type="match status" value="1"/>
</dbReference>
<sequence length="244" mass="26493">MFLSRRTMLCGLVLGLSCTWPAAGSGLQVSPVLLKIVERSGVIWLINSTSQPIRAQIRVYRWSQAEAADKLIATEDVLASPPFVEIGGQQRQVVRLVRRSMAPAAASDCEQAFRLKIDELPDPRQPADANGLRYRLSYSVPVFLTTRSCGRTAPNLNWNLASRDRITVENSGGTHAQLSGAVVVQPDGRRDPIAPGLIGYVLPGSRMSFALRAFPGATLRGGNFEVMVNGRKVTRPLPRASSGQ</sequence>
<dbReference type="InterPro" id="IPR013783">
    <property type="entry name" value="Ig-like_fold"/>
</dbReference>
<dbReference type="InterPro" id="IPR050643">
    <property type="entry name" value="Periplasmic_pilus_chap"/>
</dbReference>
<proteinExistence type="predicted"/>
<dbReference type="EMBL" id="JACIEU010000003">
    <property type="protein sequence ID" value="MBB4147180.1"/>
    <property type="molecule type" value="Genomic_DNA"/>
</dbReference>
<evidence type="ECO:0000313" key="3">
    <source>
        <dbReference type="EMBL" id="MBB4147180.1"/>
    </source>
</evidence>
<name>A0A7W6PVS5_9SPHN</name>
<reference evidence="3 4" key="1">
    <citation type="submission" date="2020-08" db="EMBL/GenBank/DDBJ databases">
        <title>Genomic Encyclopedia of Type Strains, Phase IV (KMG-IV): sequencing the most valuable type-strain genomes for metagenomic binning, comparative biology and taxonomic classification.</title>
        <authorList>
            <person name="Goeker M."/>
        </authorList>
    </citation>
    <scope>NUCLEOTIDE SEQUENCE [LARGE SCALE GENOMIC DNA]</scope>
    <source>
        <strain evidence="3 4">DSM 19371</strain>
    </source>
</reference>
<feature type="chain" id="PRO_5031413636" evidence="1">
    <location>
        <begin position="23"/>
        <end position="244"/>
    </location>
</feature>
<evidence type="ECO:0000259" key="2">
    <source>
        <dbReference type="Pfam" id="PF00345"/>
    </source>
</evidence>
<evidence type="ECO:0000256" key="1">
    <source>
        <dbReference type="SAM" id="SignalP"/>
    </source>
</evidence>
<dbReference type="Pfam" id="PF00345">
    <property type="entry name" value="PapD_N"/>
    <property type="match status" value="1"/>
</dbReference>
<dbReference type="Proteomes" id="UP000590524">
    <property type="component" value="Unassembled WGS sequence"/>
</dbReference>
<organism evidence="3 4">
    <name type="scientific">Sphingobium scionense</name>
    <dbReference type="NCBI Taxonomy" id="1404341"/>
    <lineage>
        <taxon>Bacteria</taxon>
        <taxon>Pseudomonadati</taxon>
        <taxon>Pseudomonadota</taxon>
        <taxon>Alphaproteobacteria</taxon>
        <taxon>Sphingomonadales</taxon>
        <taxon>Sphingomonadaceae</taxon>
        <taxon>Sphingobium</taxon>
    </lineage>
</organism>
<dbReference type="PANTHER" id="PTHR30251:SF4">
    <property type="entry name" value="SLR1668 PROTEIN"/>
    <property type="match status" value="1"/>
</dbReference>
<dbReference type="InterPro" id="IPR016147">
    <property type="entry name" value="Pili_assmbl_chaperone_N"/>
</dbReference>
<accession>A0A7W6PVS5</accession>
<dbReference type="RefSeq" id="WP_188081061.1">
    <property type="nucleotide sequence ID" value="NZ_JACIEU010000003.1"/>
</dbReference>
<feature type="signal peptide" evidence="1">
    <location>
        <begin position="1"/>
        <end position="22"/>
    </location>
</feature>
<dbReference type="Gene3D" id="2.60.40.10">
    <property type="entry name" value="Immunoglobulins"/>
    <property type="match status" value="1"/>
</dbReference>
<dbReference type="SUPFAM" id="SSF49354">
    <property type="entry name" value="PapD-like"/>
    <property type="match status" value="1"/>
</dbReference>
<dbReference type="AlphaFoldDB" id="A0A7W6PVS5"/>